<dbReference type="InterPro" id="IPR029492">
    <property type="entry name" value="DUF4435"/>
</dbReference>
<gene>
    <name evidence="2" type="ORF">HPS56_04195</name>
</gene>
<sequence length="340" mass="39297">MGRRLRDNISSQYVEAANRLRSKKARRKIVAYVESYEDIFFWRTVLGRFEDSTRYFEVMLPSHGKLKRGKKSVLMNLVGNMVGENILACVDADYDYMLQGKTEGSSQILNNPYVLHTYVYAIENYQCYAPGLHNVAVMVTLNDHDIFDFGEYLALYSEAFFPLFVWSVWMYRTGYHGSFSISDFCHVIDPGSFSIDNPYVSIQNVRRKVNRRIAQLKSAFPLAKESYLSLKAEILSLGVKPETAYLYIQGHHLFDVVVVPIMNKVCSRLRQERENEIHRTATHNTQMRNELSCYEKSIEDIRSMLKRNTGYTDAPEFKKLLEDVGRAIGDVKAHTGETRE</sequence>
<name>A0ABX2ALU1_9BACT</name>
<dbReference type="Pfam" id="PF14491">
    <property type="entry name" value="DUF4435"/>
    <property type="match status" value="1"/>
</dbReference>
<keyword evidence="3" id="KW-1185">Reference proteome</keyword>
<proteinExistence type="predicted"/>
<feature type="domain" description="DUF4435" evidence="1">
    <location>
        <begin position="27"/>
        <end position="272"/>
    </location>
</feature>
<protein>
    <submittedName>
        <fullName evidence="2">DUF4435 domain-containing protein</fullName>
    </submittedName>
</protein>
<organism evidence="2 3">
    <name type="scientific">Xylanibacter muris</name>
    <dbReference type="NCBI Taxonomy" id="2736290"/>
    <lineage>
        <taxon>Bacteria</taxon>
        <taxon>Pseudomonadati</taxon>
        <taxon>Bacteroidota</taxon>
        <taxon>Bacteroidia</taxon>
        <taxon>Bacteroidales</taxon>
        <taxon>Prevotellaceae</taxon>
        <taxon>Xylanibacter</taxon>
    </lineage>
</organism>
<dbReference type="EMBL" id="JABKKF010000003">
    <property type="protein sequence ID" value="NPD91562.1"/>
    <property type="molecule type" value="Genomic_DNA"/>
</dbReference>
<accession>A0ABX2ALU1</accession>
<dbReference type="RefSeq" id="WP_172274363.1">
    <property type="nucleotide sequence ID" value="NZ_CASGMU010000016.1"/>
</dbReference>
<comment type="caution">
    <text evidence="2">The sequence shown here is derived from an EMBL/GenBank/DDBJ whole genome shotgun (WGS) entry which is preliminary data.</text>
</comment>
<evidence type="ECO:0000313" key="3">
    <source>
        <dbReference type="Proteomes" id="UP000714420"/>
    </source>
</evidence>
<dbReference type="Proteomes" id="UP000714420">
    <property type="component" value="Unassembled WGS sequence"/>
</dbReference>
<evidence type="ECO:0000313" key="2">
    <source>
        <dbReference type="EMBL" id="NPD91562.1"/>
    </source>
</evidence>
<reference evidence="2 3" key="1">
    <citation type="submission" date="2020-05" db="EMBL/GenBank/DDBJ databases">
        <title>Distinct polysaccharide utilization as determinants for interspecies competition between intestinal Prevotella spp.</title>
        <authorList>
            <person name="Galvez E.J.C."/>
            <person name="Iljazovic A."/>
            <person name="Strowig T."/>
        </authorList>
    </citation>
    <scope>NUCLEOTIDE SEQUENCE [LARGE SCALE GENOMIC DNA]</scope>
    <source>
        <strain evidence="2 3">PMUR</strain>
    </source>
</reference>
<evidence type="ECO:0000259" key="1">
    <source>
        <dbReference type="Pfam" id="PF14491"/>
    </source>
</evidence>